<proteinExistence type="predicted"/>
<dbReference type="AlphaFoldDB" id="A0A2S6I7G6"/>
<keyword evidence="2" id="KW-1185">Reference proteome</keyword>
<reference evidence="1 2" key="1">
    <citation type="submission" date="2018-02" db="EMBL/GenBank/DDBJ databases">
        <title>Genomic Encyclopedia of Archaeal and Bacterial Type Strains, Phase II (KMG-II): from individual species to whole genera.</title>
        <authorList>
            <person name="Goeker M."/>
        </authorList>
    </citation>
    <scope>NUCLEOTIDE SEQUENCE [LARGE SCALE GENOMIC DNA]</scope>
    <source>
        <strain evidence="1 2">DSM 29526</strain>
    </source>
</reference>
<organism evidence="1 2">
    <name type="scientific">Neolewinella xylanilytica</name>
    <dbReference type="NCBI Taxonomy" id="1514080"/>
    <lineage>
        <taxon>Bacteria</taxon>
        <taxon>Pseudomonadati</taxon>
        <taxon>Bacteroidota</taxon>
        <taxon>Saprospiria</taxon>
        <taxon>Saprospirales</taxon>
        <taxon>Lewinellaceae</taxon>
        <taxon>Neolewinella</taxon>
    </lineage>
</organism>
<sequence length="136" mass="14673">MNISARLGGSSDTLKVDLDTAGNQKSLSLPPKPSGGGAAVNGGEMLLLALATCYYNDLYREAVRRNLQIDRVEVTVNGVFGGEGEPAQHISYGVRITADRHGEADIDDLIRHVDRVAEIHNTLRQGISVSLEPLRH</sequence>
<dbReference type="InterPro" id="IPR015946">
    <property type="entry name" value="KH_dom-like_a/b"/>
</dbReference>
<dbReference type="InterPro" id="IPR003718">
    <property type="entry name" value="OsmC/Ohr_fam"/>
</dbReference>
<comment type="caution">
    <text evidence="1">The sequence shown here is derived from an EMBL/GenBank/DDBJ whole genome shotgun (WGS) entry which is preliminary data.</text>
</comment>
<dbReference type="OrthoDB" id="1358603at2"/>
<protein>
    <submittedName>
        <fullName evidence="1">Putative OsmC-like protein</fullName>
    </submittedName>
</protein>
<dbReference type="EMBL" id="PTJC01000005">
    <property type="protein sequence ID" value="PPK87398.1"/>
    <property type="molecule type" value="Genomic_DNA"/>
</dbReference>
<dbReference type="InterPro" id="IPR036102">
    <property type="entry name" value="OsmC/Ohrsf"/>
</dbReference>
<dbReference type="Gene3D" id="3.30.300.20">
    <property type="match status" value="1"/>
</dbReference>
<gene>
    <name evidence="1" type="ORF">CLV84_0338</name>
</gene>
<dbReference type="Pfam" id="PF02566">
    <property type="entry name" value="OsmC"/>
    <property type="match status" value="1"/>
</dbReference>
<evidence type="ECO:0000313" key="2">
    <source>
        <dbReference type="Proteomes" id="UP000237662"/>
    </source>
</evidence>
<accession>A0A2S6I7G6</accession>
<name>A0A2S6I7G6_9BACT</name>
<dbReference type="Proteomes" id="UP000237662">
    <property type="component" value="Unassembled WGS sequence"/>
</dbReference>
<dbReference type="SUPFAM" id="SSF82784">
    <property type="entry name" value="OsmC-like"/>
    <property type="match status" value="1"/>
</dbReference>
<dbReference type="RefSeq" id="WP_104418004.1">
    <property type="nucleotide sequence ID" value="NZ_PTJC01000005.1"/>
</dbReference>
<evidence type="ECO:0000313" key="1">
    <source>
        <dbReference type="EMBL" id="PPK87398.1"/>
    </source>
</evidence>